<dbReference type="AlphaFoldDB" id="A0A9J9HB60"/>
<dbReference type="Gene3D" id="3.30.70.100">
    <property type="match status" value="1"/>
</dbReference>
<dbReference type="OrthoDB" id="7571420at2"/>
<gene>
    <name evidence="2" type="ordered locus">Swit_2009</name>
</gene>
<sequence length="125" mass="13695">MIKLVFTLKRKAGMTPAAFRAHYEDSHVPLALRHFGHLLKEYRRNYPQSAVLNPSGQDDNPPAIDPPYDAVAEMWLEDEAALAALGGILGDPEISASLAADEMLFLERDQTLMLVCDEVNTGTGA</sequence>
<accession>A0A9J9HB60</accession>
<dbReference type="KEGG" id="swi:Swit_2009"/>
<proteinExistence type="predicted"/>
<dbReference type="SUPFAM" id="SSF54909">
    <property type="entry name" value="Dimeric alpha+beta barrel"/>
    <property type="match status" value="1"/>
</dbReference>
<dbReference type="EMBL" id="CP000699">
    <property type="protein sequence ID" value="ABQ68368.1"/>
    <property type="molecule type" value="Genomic_DNA"/>
</dbReference>
<dbReference type="InterPro" id="IPR009799">
    <property type="entry name" value="EthD_dom"/>
</dbReference>
<reference evidence="2 3" key="1">
    <citation type="journal article" date="2010" name="J. Bacteriol.">
        <title>Genome sequence of the dioxin-mineralizing bacterium Sphingomonas wittichii RW1.</title>
        <authorList>
            <person name="Miller T.R."/>
            <person name="Delcher A.L."/>
            <person name="Salzberg S.L."/>
            <person name="Saunders E."/>
            <person name="Detter J.C."/>
            <person name="Halden R.U."/>
        </authorList>
    </citation>
    <scope>NUCLEOTIDE SEQUENCE [LARGE SCALE GENOMIC DNA]</scope>
    <source>
        <strain evidence="3">DSM 6014 / CCUG 31198 / JCM 15750 / NBRC 105917 / EY 4224 / RW1</strain>
    </source>
</reference>
<dbReference type="InterPro" id="IPR011008">
    <property type="entry name" value="Dimeric_a/b-barrel"/>
</dbReference>
<keyword evidence="3" id="KW-1185">Reference proteome</keyword>
<protein>
    <submittedName>
        <fullName evidence="2">Ethyl tert-butyl ether degradation EthD</fullName>
    </submittedName>
</protein>
<organism evidence="2 3">
    <name type="scientific">Rhizorhabdus wittichii (strain DSM 6014 / CCUG 31198 / JCM 15750 / NBRC 105917 / EY 4224 / RW1)</name>
    <name type="common">Sphingomonas wittichii</name>
    <dbReference type="NCBI Taxonomy" id="392499"/>
    <lineage>
        <taxon>Bacteria</taxon>
        <taxon>Pseudomonadati</taxon>
        <taxon>Pseudomonadota</taxon>
        <taxon>Alphaproteobacteria</taxon>
        <taxon>Sphingomonadales</taxon>
        <taxon>Sphingomonadaceae</taxon>
        <taxon>Rhizorhabdus</taxon>
    </lineage>
</organism>
<name>A0A9J9HB60_RHIWR</name>
<feature type="domain" description="EthD" evidence="1">
    <location>
        <begin position="11"/>
        <end position="108"/>
    </location>
</feature>
<dbReference type="Proteomes" id="UP000001989">
    <property type="component" value="Chromosome"/>
</dbReference>
<evidence type="ECO:0000313" key="3">
    <source>
        <dbReference type="Proteomes" id="UP000001989"/>
    </source>
</evidence>
<evidence type="ECO:0000259" key="1">
    <source>
        <dbReference type="Pfam" id="PF07110"/>
    </source>
</evidence>
<dbReference type="GO" id="GO:0016491">
    <property type="term" value="F:oxidoreductase activity"/>
    <property type="evidence" value="ECO:0007669"/>
    <property type="project" value="InterPro"/>
</dbReference>
<dbReference type="Pfam" id="PF07110">
    <property type="entry name" value="EthD"/>
    <property type="match status" value="1"/>
</dbReference>
<evidence type="ECO:0000313" key="2">
    <source>
        <dbReference type="EMBL" id="ABQ68368.1"/>
    </source>
</evidence>
<dbReference type="NCBIfam" id="TIGR02118">
    <property type="entry name" value="EthD family reductase"/>
    <property type="match status" value="1"/>
</dbReference>